<dbReference type="SUPFAM" id="SSF46689">
    <property type="entry name" value="Homeodomain-like"/>
    <property type="match status" value="1"/>
</dbReference>
<feature type="domain" description="HTH tetR-type" evidence="5">
    <location>
        <begin position="70"/>
        <end position="130"/>
    </location>
</feature>
<name>A0A5N6MTM2_9MICC</name>
<dbReference type="InterPro" id="IPR036271">
    <property type="entry name" value="Tet_transcr_reg_TetR-rel_C_sf"/>
</dbReference>
<dbReference type="Gene3D" id="1.10.357.10">
    <property type="entry name" value="Tetracycline Repressor, domain 2"/>
    <property type="match status" value="1"/>
</dbReference>
<dbReference type="GO" id="GO:0003700">
    <property type="term" value="F:DNA-binding transcription factor activity"/>
    <property type="evidence" value="ECO:0007669"/>
    <property type="project" value="TreeGrafter"/>
</dbReference>
<reference evidence="6 7" key="1">
    <citation type="submission" date="2019-08" db="EMBL/GenBank/DDBJ databases">
        <title>Arthrobacter sp. nov., isolated from plateau pika and Tibetan wild ass.</title>
        <authorList>
            <person name="Ge Y."/>
        </authorList>
    </citation>
    <scope>NUCLEOTIDE SEQUENCE [LARGE SCALE GENOMIC DNA]</scope>
    <source>
        <strain evidence="6 7">785</strain>
    </source>
</reference>
<dbReference type="SUPFAM" id="SSF48498">
    <property type="entry name" value="Tetracyclin repressor-like, C-terminal domain"/>
    <property type="match status" value="1"/>
</dbReference>
<dbReference type="InterPro" id="IPR050109">
    <property type="entry name" value="HTH-type_TetR-like_transc_reg"/>
</dbReference>
<dbReference type="Pfam" id="PF00440">
    <property type="entry name" value="TetR_N"/>
    <property type="match status" value="1"/>
</dbReference>
<dbReference type="InterPro" id="IPR009057">
    <property type="entry name" value="Homeodomain-like_sf"/>
</dbReference>
<dbReference type="GO" id="GO:0000976">
    <property type="term" value="F:transcription cis-regulatory region binding"/>
    <property type="evidence" value="ECO:0007669"/>
    <property type="project" value="TreeGrafter"/>
</dbReference>
<dbReference type="EMBL" id="VTFX01000001">
    <property type="protein sequence ID" value="KAD4060030.1"/>
    <property type="molecule type" value="Genomic_DNA"/>
</dbReference>
<dbReference type="InterPro" id="IPR011075">
    <property type="entry name" value="TetR_C"/>
</dbReference>
<dbReference type="Gene3D" id="1.10.10.60">
    <property type="entry name" value="Homeodomain-like"/>
    <property type="match status" value="1"/>
</dbReference>
<evidence type="ECO:0000256" key="3">
    <source>
        <dbReference type="ARBA" id="ARBA00023163"/>
    </source>
</evidence>
<protein>
    <submittedName>
        <fullName evidence="6">TetR family transcriptional regulator</fullName>
    </submittedName>
</protein>
<keyword evidence="3" id="KW-0804">Transcription</keyword>
<dbReference type="Proteomes" id="UP000326852">
    <property type="component" value="Unassembled WGS sequence"/>
</dbReference>
<sequence length="253" mass="27885">MSPTSCWKPMSSTLCVSSCADCGRSRGSGTWCSSPVTTIRGARRWARHDWREVVTVSDPTERPRHSRLSPHREAEILAETLGLLEEVGYEGLAMPAVAKRAKCSTATIYRQWQGKPGLVMAALRSHSQLGEPVDVDTGTLRGDLLAVMEQIAHVAESEMTLLAALAHASMRDEALAETMREQLSAPAGSPLDRVIDRAVERREISVDATVRRYCHHVFLSMPLAKHLAEGTFPDREYLTGFVDTILIPALSHR</sequence>
<comment type="caution">
    <text evidence="6">The sequence shown here is derived from an EMBL/GenBank/DDBJ whole genome shotgun (WGS) entry which is preliminary data.</text>
</comment>
<evidence type="ECO:0000313" key="7">
    <source>
        <dbReference type="Proteomes" id="UP000326852"/>
    </source>
</evidence>
<accession>A0A5N6MTM2</accession>
<proteinExistence type="predicted"/>
<evidence type="ECO:0000259" key="5">
    <source>
        <dbReference type="PROSITE" id="PS50977"/>
    </source>
</evidence>
<keyword evidence="7" id="KW-1185">Reference proteome</keyword>
<evidence type="ECO:0000313" key="6">
    <source>
        <dbReference type="EMBL" id="KAD4060030.1"/>
    </source>
</evidence>
<dbReference type="PANTHER" id="PTHR30055">
    <property type="entry name" value="HTH-TYPE TRANSCRIPTIONAL REGULATOR RUTR"/>
    <property type="match status" value="1"/>
</dbReference>
<keyword evidence="1" id="KW-0805">Transcription regulation</keyword>
<organism evidence="6 7">
    <name type="scientific">Arthrobacter yangruifuii</name>
    <dbReference type="NCBI Taxonomy" id="2606616"/>
    <lineage>
        <taxon>Bacteria</taxon>
        <taxon>Bacillati</taxon>
        <taxon>Actinomycetota</taxon>
        <taxon>Actinomycetes</taxon>
        <taxon>Micrococcales</taxon>
        <taxon>Micrococcaceae</taxon>
        <taxon>Arthrobacter</taxon>
    </lineage>
</organism>
<evidence type="ECO:0000256" key="2">
    <source>
        <dbReference type="ARBA" id="ARBA00023125"/>
    </source>
</evidence>
<dbReference type="PANTHER" id="PTHR30055:SF149">
    <property type="entry name" value="TETR-FAMILY TRANSCRIPTIONAL REGULATOR"/>
    <property type="match status" value="1"/>
</dbReference>
<evidence type="ECO:0000256" key="1">
    <source>
        <dbReference type="ARBA" id="ARBA00023015"/>
    </source>
</evidence>
<keyword evidence="2 4" id="KW-0238">DNA-binding</keyword>
<evidence type="ECO:0000256" key="4">
    <source>
        <dbReference type="PROSITE-ProRule" id="PRU00335"/>
    </source>
</evidence>
<dbReference type="AlphaFoldDB" id="A0A5N6MTM2"/>
<feature type="DNA-binding region" description="H-T-H motif" evidence="4">
    <location>
        <begin position="93"/>
        <end position="112"/>
    </location>
</feature>
<dbReference type="Pfam" id="PF16859">
    <property type="entry name" value="TetR_C_11"/>
    <property type="match status" value="1"/>
</dbReference>
<dbReference type="PROSITE" id="PS50977">
    <property type="entry name" value="HTH_TETR_2"/>
    <property type="match status" value="1"/>
</dbReference>
<gene>
    <name evidence="6" type="ORF">GD627_02860</name>
</gene>
<dbReference type="InterPro" id="IPR001647">
    <property type="entry name" value="HTH_TetR"/>
</dbReference>